<reference evidence="1 2" key="1">
    <citation type="journal article" date="2018" name="Mol. Biol. Evol.">
        <title>Broad Genomic Sampling Reveals a Smut Pathogenic Ancestry of the Fungal Clade Ustilaginomycotina.</title>
        <authorList>
            <person name="Kijpornyongpan T."/>
            <person name="Mondo S.J."/>
            <person name="Barry K."/>
            <person name="Sandor L."/>
            <person name="Lee J."/>
            <person name="Lipzen A."/>
            <person name="Pangilinan J."/>
            <person name="LaButti K."/>
            <person name="Hainaut M."/>
            <person name="Henrissat B."/>
            <person name="Grigoriev I.V."/>
            <person name="Spatafora J.W."/>
            <person name="Aime M.C."/>
        </authorList>
    </citation>
    <scope>NUCLEOTIDE SEQUENCE [LARGE SCALE GENOMIC DNA]</scope>
    <source>
        <strain evidence="1 2">SA 807</strain>
    </source>
</reference>
<evidence type="ECO:0000313" key="2">
    <source>
        <dbReference type="Proteomes" id="UP000245626"/>
    </source>
</evidence>
<organism evidence="1 2">
    <name type="scientific">Violaceomyces palustris</name>
    <dbReference type="NCBI Taxonomy" id="1673888"/>
    <lineage>
        <taxon>Eukaryota</taxon>
        <taxon>Fungi</taxon>
        <taxon>Dikarya</taxon>
        <taxon>Basidiomycota</taxon>
        <taxon>Ustilaginomycotina</taxon>
        <taxon>Ustilaginomycetes</taxon>
        <taxon>Violaceomycetales</taxon>
        <taxon>Violaceomycetaceae</taxon>
        <taxon>Violaceomyces</taxon>
    </lineage>
</organism>
<evidence type="ECO:0000313" key="1">
    <source>
        <dbReference type="EMBL" id="PWN46467.1"/>
    </source>
</evidence>
<proteinExistence type="predicted"/>
<keyword evidence="2" id="KW-1185">Reference proteome</keyword>
<dbReference type="EMBL" id="KZ821038">
    <property type="protein sequence ID" value="PWN46467.1"/>
    <property type="molecule type" value="Genomic_DNA"/>
</dbReference>
<accession>A0ACD0NL26</accession>
<feature type="non-terminal residue" evidence="1">
    <location>
        <position position="1"/>
    </location>
</feature>
<protein>
    <submittedName>
        <fullName evidence="1">Uncharacterized protein</fullName>
    </submittedName>
</protein>
<sequence>YREAATVAIADQVARRFFTLERVRDFESGISVLVSQTSAGLIASMLAGRDFDDDHHRFVTRVQGLLQNLGIFHLDDTRTGVTFSPRKDPEQQAIKGATSWSLALASLLVSFTAPVHLLGVDRAIPGSKIL</sequence>
<name>A0ACD0NL26_9BASI</name>
<dbReference type="Proteomes" id="UP000245626">
    <property type="component" value="Unassembled WGS sequence"/>
</dbReference>
<gene>
    <name evidence="1" type="ORF">IE53DRAFT_372398</name>
</gene>